<evidence type="ECO:0000256" key="6">
    <source>
        <dbReference type="ARBA" id="ARBA00022989"/>
    </source>
</evidence>
<dbReference type="EMBL" id="JTDN01000001">
    <property type="protein sequence ID" value="KHL25739.1"/>
    <property type="molecule type" value="Genomic_DNA"/>
</dbReference>
<evidence type="ECO:0000256" key="7">
    <source>
        <dbReference type="ARBA" id="ARBA00023065"/>
    </source>
</evidence>
<keyword evidence="2 13" id="KW-0813">Transport</keyword>
<dbReference type="GO" id="GO:0046961">
    <property type="term" value="F:proton-transporting ATPase activity, rotational mechanism"/>
    <property type="evidence" value="ECO:0007669"/>
    <property type="project" value="TreeGrafter"/>
</dbReference>
<evidence type="ECO:0000256" key="8">
    <source>
        <dbReference type="ARBA" id="ARBA00023136"/>
    </source>
</evidence>
<comment type="similarity">
    <text evidence="1 13 14">Belongs to the ATPase B chain family.</text>
</comment>
<evidence type="ECO:0000256" key="4">
    <source>
        <dbReference type="ARBA" id="ARBA00022692"/>
    </source>
</evidence>
<keyword evidence="4 13" id="KW-0812">Transmembrane</keyword>
<keyword evidence="6 13" id="KW-1133">Transmembrane helix</keyword>
<protein>
    <recommendedName>
        <fullName evidence="13">ATP synthase subunit b</fullName>
    </recommendedName>
    <alternativeName>
        <fullName evidence="13">ATP synthase F(0) sector subunit b</fullName>
    </alternativeName>
    <alternativeName>
        <fullName evidence="13">ATPase subunit I</fullName>
    </alternativeName>
    <alternativeName>
        <fullName evidence="13">F-type ATPase subunit b</fullName>
        <shortName evidence="13">F-ATPase subunit b</shortName>
    </alternativeName>
</protein>
<comment type="caution">
    <text evidence="16">The sequence shown here is derived from an EMBL/GenBank/DDBJ whole genome shotgun (WGS) entry which is preliminary data.</text>
</comment>
<comment type="function">
    <text evidence="10 13">F(1)F(0) ATP synthase produces ATP from ADP in the presence of a proton or sodium gradient. F-type ATPases consist of two structural domains, F(1) containing the extramembraneous catalytic core and F(0) containing the membrane proton channel, linked together by a central stalk and a peripheral stalk. During catalysis, ATP synthesis in the catalytic domain of F(1) is coupled via a rotary mechanism of the central stalk subunits to proton translocation.</text>
</comment>
<comment type="function">
    <text evidence="11">Component of the F(0) channel, it forms part of the peripheral stalk, linking F(1) to F(0). The b'-subunit is a diverged and duplicated form of b found in plants and photosynthetic bacteria.</text>
</comment>
<keyword evidence="17" id="KW-1185">Reference proteome</keyword>
<dbReference type="GO" id="GO:0005886">
    <property type="term" value="C:plasma membrane"/>
    <property type="evidence" value="ECO:0007669"/>
    <property type="project" value="UniProtKB-SubCell"/>
</dbReference>
<accession>A0A0B2BWI4</accession>
<comment type="subcellular location">
    <subcellularLocation>
        <location evidence="13">Cell membrane</location>
        <topology evidence="13">Single-pass membrane protein</topology>
    </subcellularLocation>
    <subcellularLocation>
        <location evidence="12">Endomembrane system</location>
        <topology evidence="12">Single-pass membrane protein</topology>
    </subcellularLocation>
</comment>
<dbReference type="Proteomes" id="UP000030988">
    <property type="component" value="Unassembled WGS sequence"/>
</dbReference>
<reference evidence="16 17" key="1">
    <citation type="submission" date="2014-11" db="EMBL/GenBank/DDBJ databases">
        <title>Draft genome sequence of Kirrobacter mercurialis.</title>
        <authorList>
            <person name="Coil D.A."/>
            <person name="Eisen J.A."/>
        </authorList>
    </citation>
    <scope>NUCLEOTIDE SEQUENCE [LARGE SCALE GENOMIC DNA]</scope>
    <source>
        <strain evidence="16 17">Coronado</strain>
    </source>
</reference>
<keyword evidence="3 13" id="KW-0138">CF(0)</keyword>
<organism evidence="16 17">
    <name type="scientific">Croceibacterium mercuriale</name>
    <dbReference type="NCBI Taxonomy" id="1572751"/>
    <lineage>
        <taxon>Bacteria</taxon>
        <taxon>Pseudomonadati</taxon>
        <taxon>Pseudomonadota</taxon>
        <taxon>Alphaproteobacteria</taxon>
        <taxon>Sphingomonadales</taxon>
        <taxon>Erythrobacteraceae</taxon>
        <taxon>Croceibacterium</taxon>
    </lineage>
</organism>
<keyword evidence="8 13" id="KW-0472">Membrane</keyword>
<dbReference type="InterPro" id="IPR002146">
    <property type="entry name" value="ATP_synth_b/b'su_bac/chlpt"/>
</dbReference>
<evidence type="ECO:0000256" key="1">
    <source>
        <dbReference type="ARBA" id="ARBA00005513"/>
    </source>
</evidence>
<feature type="transmembrane region" description="Helical" evidence="13">
    <location>
        <begin position="15"/>
        <end position="34"/>
    </location>
</feature>
<evidence type="ECO:0000256" key="2">
    <source>
        <dbReference type="ARBA" id="ARBA00022448"/>
    </source>
</evidence>
<dbReference type="GO" id="GO:0046933">
    <property type="term" value="F:proton-transporting ATP synthase activity, rotational mechanism"/>
    <property type="evidence" value="ECO:0007669"/>
    <property type="project" value="UniProtKB-UniRule"/>
</dbReference>
<dbReference type="GO" id="GO:0012505">
    <property type="term" value="C:endomembrane system"/>
    <property type="evidence" value="ECO:0007669"/>
    <property type="project" value="UniProtKB-SubCell"/>
</dbReference>
<dbReference type="AlphaFoldDB" id="A0A0B2BWI4"/>
<dbReference type="CDD" id="cd06503">
    <property type="entry name" value="ATP-synt_Fo_b"/>
    <property type="match status" value="1"/>
</dbReference>
<dbReference type="STRING" id="1572751.PK98_03695"/>
<feature type="coiled-coil region" evidence="15">
    <location>
        <begin position="103"/>
        <end position="130"/>
    </location>
</feature>
<keyword evidence="5 13" id="KW-0375">Hydrogen ion transport</keyword>
<evidence type="ECO:0000256" key="13">
    <source>
        <dbReference type="HAMAP-Rule" id="MF_01398"/>
    </source>
</evidence>
<evidence type="ECO:0000256" key="3">
    <source>
        <dbReference type="ARBA" id="ARBA00022547"/>
    </source>
</evidence>
<dbReference type="PANTHER" id="PTHR33445">
    <property type="entry name" value="ATP SYNTHASE SUBUNIT B', CHLOROPLASTIC"/>
    <property type="match status" value="1"/>
</dbReference>
<proteinExistence type="inferred from homology"/>
<keyword evidence="15" id="KW-0175">Coiled coil</keyword>
<evidence type="ECO:0000256" key="5">
    <source>
        <dbReference type="ARBA" id="ARBA00022781"/>
    </source>
</evidence>
<sequence>MPQIEQLAGTYSSQIFWLLVIFALAFFIIGLGMLPRVMDTMADRDRRIGDDLAVAQAARDEADTREDAWRTREAANREAAHALVNEARDQSKRDAEQRLASIKTSLDARLVEAEQRIDAARSAAAAEIEQVASEATQDIVARVARIDVDADAAHHAVRKVMVHG</sequence>
<comment type="subunit">
    <text evidence="13">F-type ATPases have 2 components, F(1) - the catalytic core - and F(0) - the membrane proton channel. F(1) has five subunits: alpha(3), beta(3), gamma(1), delta(1), epsilon(1). F(0) has three main subunits: a(1), b(2) and c(10-14). The alpha and beta chains form an alternating ring which encloses part of the gamma chain. F(1) is attached to F(0) by a central stalk formed by the gamma and epsilon chains, while a peripheral stalk is formed by the delta and b chains.</text>
</comment>
<dbReference type="Pfam" id="PF00430">
    <property type="entry name" value="ATP-synt_B"/>
    <property type="match status" value="1"/>
</dbReference>
<evidence type="ECO:0000313" key="16">
    <source>
        <dbReference type="EMBL" id="KHL25739.1"/>
    </source>
</evidence>
<evidence type="ECO:0000256" key="9">
    <source>
        <dbReference type="ARBA" id="ARBA00023310"/>
    </source>
</evidence>
<dbReference type="RefSeq" id="WP_039094373.1">
    <property type="nucleotide sequence ID" value="NZ_JTDN01000001.1"/>
</dbReference>
<dbReference type="PANTHER" id="PTHR33445:SF1">
    <property type="entry name" value="ATP SYNTHASE SUBUNIT B"/>
    <property type="match status" value="1"/>
</dbReference>
<dbReference type="GO" id="GO:0045259">
    <property type="term" value="C:proton-transporting ATP synthase complex"/>
    <property type="evidence" value="ECO:0007669"/>
    <property type="project" value="UniProtKB-KW"/>
</dbReference>
<name>A0A0B2BWI4_9SPHN</name>
<dbReference type="InterPro" id="IPR050059">
    <property type="entry name" value="ATP_synthase_B_chain"/>
</dbReference>
<evidence type="ECO:0000256" key="10">
    <source>
        <dbReference type="ARBA" id="ARBA00025198"/>
    </source>
</evidence>
<evidence type="ECO:0000313" key="17">
    <source>
        <dbReference type="Proteomes" id="UP000030988"/>
    </source>
</evidence>
<dbReference type="OrthoDB" id="9805716at2"/>
<dbReference type="HAMAP" id="MF_01398">
    <property type="entry name" value="ATP_synth_b_bprime"/>
    <property type="match status" value="1"/>
</dbReference>
<evidence type="ECO:0000256" key="14">
    <source>
        <dbReference type="RuleBase" id="RU003848"/>
    </source>
</evidence>
<gene>
    <name evidence="13" type="primary">atpF</name>
    <name evidence="16" type="ORF">PK98_03695</name>
</gene>
<evidence type="ECO:0000256" key="11">
    <source>
        <dbReference type="ARBA" id="ARBA00025614"/>
    </source>
</evidence>
<keyword evidence="7 13" id="KW-0406">Ion transport</keyword>
<evidence type="ECO:0000256" key="12">
    <source>
        <dbReference type="ARBA" id="ARBA00037847"/>
    </source>
</evidence>
<keyword evidence="13" id="KW-1003">Cell membrane</keyword>
<keyword evidence="9 13" id="KW-0066">ATP synthesis</keyword>
<evidence type="ECO:0000256" key="15">
    <source>
        <dbReference type="SAM" id="Coils"/>
    </source>
</evidence>